<evidence type="ECO:0000313" key="3">
    <source>
        <dbReference type="Proteomes" id="UP000027195"/>
    </source>
</evidence>
<feature type="region of interest" description="Disordered" evidence="1">
    <location>
        <begin position="306"/>
        <end position="334"/>
    </location>
</feature>
<evidence type="ECO:0000313" key="2">
    <source>
        <dbReference type="EMBL" id="KDQ20383.1"/>
    </source>
</evidence>
<organism evidence="2 3">
    <name type="scientific">Botryobasidium botryosum (strain FD-172 SS1)</name>
    <dbReference type="NCBI Taxonomy" id="930990"/>
    <lineage>
        <taxon>Eukaryota</taxon>
        <taxon>Fungi</taxon>
        <taxon>Dikarya</taxon>
        <taxon>Basidiomycota</taxon>
        <taxon>Agaricomycotina</taxon>
        <taxon>Agaricomycetes</taxon>
        <taxon>Cantharellales</taxon>
        <taxon>Botryobasidiaceae</taxon>
        <taxon>Botryobasidium</taxon>
    </lineage>
</organism>
<protein>
    <submittedName>
        <fullName evidence="2">Uncharacterized protein</fullName>
    </submittedName>
</protein>
<dbReference type="HOGENOM" id="CLU_831516_0_0_1"/>
<feature type="region of interest" description="Disordered" evidence="1">
    <location>
        <begin position="101"/>
        <end position="178"/>
    </location>
</feature>
<feature type="compositionally biased region" description="Polar residues" evidence="1">
    <location>
        <begin position="158"/>
        <end position="178"/>
    </location>
</feature>
<reference evidence="3" key="1">
    <citation type="journal article" date="2014" name="Proc. Natl. Acad. Sci. U.S.A.">
        <title>Extensive sampling of basidiomycete genomes demonstrates inadequacy of the white-rot/brown-rot paradigm for wood decay fungi.</title>
        <authorList>
            <person name="Riley R."/>
            <person name="Salamov A.A."/>
            <person name="Brown D.W."/>
            <person name="Nagy L.G."/>
            <person name="Floudas D."/>
            <person name="Held B.W."/>
            <person name="Levasseur A."/>
            <person name="Lombard V."/>
            <person name="Morin E."/>
            <person name="Otillar R."/>
            <person name="Lindquist E.A."/>
            <person name="Sun H."/>
            <person name="LaButti K.M."/>
            <person name="Schmutz J."/>
            <person name="Jabbour D."/>
            <person name="Luo H."/>
            <person name="Baker S.E."/>
            <person name="Pisabarro A.G."/>
            <person name="Walton J.D."/>
            <person name="Blanchette R.A."/>
            <person name="Henrissat B."/>
            <person name="Martin F."/>
            <person name="Cullen D."/>
            <person name="Hibbett D.S."/>
            <person name="Grigoriev I.V."/>
        </authorList>
    </citation>
    <scope>NUCLEOTIDE SEQUENCE [LARGE SCALE GENOMIC DNA]</scope>
    <source>
        <strain evidence="3">FD-172 SS1</strain>
    </source>
</reference>
<feature type="compositionally biased region" description="Polar residues" evidence="1">
    <location>
        <begin position="55"/>
        <end position="72"/>
    </location>
</feature>
<proteinExistence type="predicted"/>
<dbReference type="InParanoid" id="A0A067MXC2"/>
<keyword evidence="3" id="KW-1185">Reference proteome</keyword>
<dbReference type="Proteomes" id="UP000027195">
    <property type="component" value="Unassembled WGS sequence"/>
</dbReference>
<evidence type="ECO:0000256" key="1">
    <source>
        <dbReference type="SAM" id="MobiDB-lite"/>
    </source>
</evidence>
<dbReference type="OrthoDB" id="2756165at2759"/>
<dbReference type="EMBL" id="KL198017">
    <property type="protein sequence ID" value="KDQ20383.1"/>
    <property type="molecule type" value="Genomic_DNA"/>
</dbReference>
<gene>
    <name evidence="2" type="ORF">BOTBODRAFT_305661</name>
</gene>
<feature type="compositionally biased region" description="Low complexity" evidence="1">
    <location>
        <begin position="101"/>
        <end position="112"/>
    </location>
</feature>
<feature type="region of interest" description="Disordered" evidence="1">
    <location>
        <begin position="51"/>
        <end position="89"/>
    </location>
</feature>
<name>A0A067MXC2_BOTB1</name>
<feature type="compositionally biased region" description="Pro residues" evidence="1">
    <location>
        <begin position="73"/>
        <end position="84"/>
    </location>
</feature>
<dbReference type="AlphaFoldDB" id="A0A067MXC2"/>
<sequence length="334" mass="36804">MIGFPGSRHKTFSALEDAEAWIISSTPMPTPQKPSSYFPSSAQMHIETPPRLPALSSTFGFNTSYAPTSQRVSPPPESQAPAPNPSFDWGVDFIPFESIEVSSQVQQQPASSMPTGRYIPVFQRQPPPPELLAQAPAPNPLVSRGAEPGEARLAGRQLATSSPPATQSTRNAPPSQRQLPTQAFAQDDAPPASFDWGVDFIPYEPGEVLSDEQQEIFDLVRSGQSVFFTGSAGMLIAPSSSVYLGLKQAALLRNGKVFSAEKNYQGPYWRTPRPPKSCSYGLHWYRCYQHSRRHVALLGRRSARKRTAIDSTQESRRECARQKTVARGQDSHHR</sequence>
<accession>A0A067MXC2</accession>